<sequence length="212" mass="24332">MEGCPPRWIVRQRSRELHWTHEFNDTHEPTGEPLNGLNGGWVCRERWWAVDFRFLPLQRQPGRDQITDCTLEVRYRIRTPLSSTTTTIVMNVSLREMAEKKSGKMKKDGSRKSQAFCDSISLTLKKRLSFTASSPRPQNHGTRPDRGPKGEGEMAPHDRSVFFISLALSSLQTQRRRQKIEKASCAERRTLTAGQPVVIVVAWFTRTARLPS</sequence>
<evidence type="ECO:0000313" key="2">
    <source>
        <dbReference type="EMBL" id="KAK3398675.1"/>
    </source>
</evidence>
<dbReference type="AlphaFoldDB" id="A0AAE0PEX0"/>
<dbReference type="Proteomes" id="UP001281003">
    <property type="component" value="Unassembled WGS sequence"/>
</dbReference>
<accession>A0AAE0PEX0</accession>
<protein>
    <submittedName>
        <fullName evidence="2">Uncharacterized protein</fullName>
    </submittedName>
</protein>
<dbReference type="EMBL" id="JAUTDP010000006">
    <property type="protein sequence ID" value="KAK3398675.1"/>
    <property type="molecule type" value="Genomic_DNA"/>
</dbReference>
<feature type="compositionally biased region" description="Basic and acidic residues" evidence="1">
    <location>
        <begin position="142"/>
        <end position="155"/>
    </location>
</feature>
<feature type="compositionally biased region" description="Polar residues" evidence="1">
    <location>
        <begin position="131"/>
        <end position="141"/>
    </location>
</feature>
<reference evidence="2" key="2">
    <citation type="submission" date="2023-07" db="EMBL/GenBank/DDBJ databases">
        <authorList>
            <consortium name="Lawrence Berkeley National Laboratory"/>
            <person name="Haridas S."/>
            <person name="Hensen N."/>
            <person name="Bonometti L."/>
            <person name="Westerberg I."/>
            <person name="Brannstrom I.O."/>
            <person name="Guillou S."/>
            <person name="Cros-Aarteil S."/>
            <person name="Calhoun S."/>
            <person name="Kuo A."/>
            <person name="Mondo S."/>
            <person name="Pangilinan J."/>
            <person name="Riley R."/>
            <person name="LaButti K."/>
            <person name="Andreopoulos B."/>
            <person name="Lipzen A."/>
            <person name="Chen C."/>
            <person name="Yanf M."/>
            <person name="Daum C."/>
            <person name="Ng V."/>
            <person name="Clum A."/>
            <person name="Steindorff A."/>
            <person name="Ohm R."/>
            <person name="Martin F."/>
            <person name="Silar P."/>
            <person name="Natvig D."/>
            <person name="Lalanne C."/>
            <person name="Gautier V."/>
            <person name="Ament-velasquez S.L."/>
            <person name="Kruys A."/>
            <person name="Hutchinson M.I."/>
            <person name="Powell A.J."/>
            <person name="Barry K."/>
            <person name="Miller A.N."/>
            <person name="Grigoriev I.V."/>
            <person name="Debuchy R."/>
            <person name="Gladieux P."/>
            <person name="Thoren M.H."/>
            <person name="Johannesson H."/>
        </authorList>
    </citation>
    <scope>NUCLEOTIDE SEQUENCE</scope>
    <source>
        <strain evidence="2">FGSC 1904</strain>
    </source>
</reference>
<reference evidence="2" key="1">
    <citation type="journal article" date="2023" name="Mol. Phylogenet. Evol.">
        <title>Genome-scale phylogeny and comparative genomics of the fungal order Sordariales.</title>
        <authorList>
            <person name="Hensen N."/>
            <person name="Bonometti L."/>
            <person name="Westerberg I."/>
            <person name="Brannstrom I.O."/>
            <person name="Guillou S."/>
            <person name="Cros-Aarteil S."/>
            <person name="Calhoun S."/>
            <person name="Haridas S."/>
            <person name="Kuo A."/>
            <person name="Mondo S."/>
            <person name="Pangilinan J."/>
            <person name="Riley R."/>
            <person name="LaButti K."/>
            <person name="Andreopoulos B."/>
            <person name="Lipzen A."/>
            <person name="Chen C."/>
            <person name="Yan M."/>
            <person name="Daum C."/>
            <person name="Ng V."/>
            <person name="Clum A."/>
            <person name="Steindorff A."/>
            <person name="Ohm R.A."/>
            <person name="Martin F."/>
            <person name="Silar P."/>
            <person name="Natvig D.O."/>
            <person name="Lalanne C."/>
            <person name="Gautier V."/>
            <person name="Ament-Velasquez S.L."/>
            <person name="Kruys A."/>
            <person name="Hutchinson M.I."/>
            <person name="Powell A.J."/>
            <person name="Barry K."/>
            <person name="Miller A.N."/>
            <person name="Grigoriev I.V."/>
            <person name="Debuchy R."/>
            <person name="Gladieux P."/>
            <person name="Hiltunen Thoren M."/>
            <person name="Johannesson H."/>
        </authorList>
    </citation>
    <scope>NUCLEOTIDE SEQUENCE</scope>
    <source>
        <strain evidence="2">FGSC 1904</strain>
    </source>
</reference>
<evidence type="ECO:0000313" key="3">
    <source>
        <dbReference type="Proteomes" id="UP001281003"/>
    </source>
</evidence>
<keyword evidence="3" id="KW-1185">Reference proteome</keyword>
<comment type="caution">
    <text evidence="2">The sequence shown here is derived from an EMBL/GenBank/DDBJ whole genome shotgun (WGS) entry which is preliminary data.</text>
</comment>
<proteinExistence type="predicted"/>
<gene>
    <name evidence="2" type="ORF">B0T20DRAFT_411752</name>
</gene>
<organism evidence="2 3">
    <name type="scientific">Sordaria brevicollis</name>
    <dbReference type="NCBI Taxonomy" id="83679"/>
    <lineage>
        <taxon>Eukaryota</taxon>
        <taxon>Fungi</taxon>
        <taxon>Dikarya</taxon>
        <taxon>Ascomycota</taxon>
        <taxon>Pezizomycotina</taxon>
        <taxon>Sordariomycetes</taxon>
        <taxon>Sordariomycetidae</taxon>
        <taxon>Sordariales</taxon>
        <taxon>Sordariaceae</taxon>
        <taxon>Sordaria</taxon>
    </lineage>
</organism>
<evidence type="ECO:0000256" key="1">
    <source>
        <dbReference type="SAM" id="MobiDB-lite"/>
    </source>
</evidence>
<name>A0AAE0PEX0_SORBR</name>
<feature type="region of interest" description="Disordered" evidence="1">
    <location>
        <begin position="131"/>
        <end position="155"/>
    </location>
</feature>